<dbReference type="InterPro" id="IPR039532">
    <property type="entry name" value="TetR_C_Firmicutes"/>
</dbReference>
<keyword evidence="1 2" id="KW-0238">DNA-binding</keyword>
<dbReference type="SUPFAM" id="SSF46689">
    <property type="entry name" value="Homeodomain-like"/>
    <property type="match status" value="1"/>
</dbReference>
<feature type="domain" description="HTH tetR-type" evidence="3">
    <location>
        <begin position="6"/>
        <end position="66"/>
    </location>
</feature>
<dbReference type="InParanoid" id="A0A397RRX6"/>
<name>A0A397RRX6_9MOLU</name>
<proteinExistence type="predicted"/>
<organism evidence="4 5">
    <name type="scientific">Anaeroplasma bactoclasticum</name>
    <dbReference type="NCBI Taxonomy" id="2088"/>
    <lineage>
        <taxon>Bacteria</taxon>
        <taxon>Bacillati</taxon>
        <taxon>Mycoplasmatota</taxon>
        <taxon>Mollicutes</taxon>
        <taxon>Anaeroplasmatales</taxon>
        <taxon>Anaeroplasmataceae</taxon>
        <taxon>Anaeroplasma</taxon>
    </lineage>
</organism>
<dbReference type="RefSeq" id="WP_119016125.1">
    <property type="nucleotide sequence ID" value="NZ_QXEV01000008.1"/>
</dbReference>
<evidence type="ECO:0000259" key="3">
    <source>
        <dbReference type="PROSITE" id="PS50977"/>
    </source>
</evidence>
<dbReference type="GO" id="GO:0003677">
    <property type="term" value="F:DNA binding"/>
    <property type="evidence" value="ECO:0007669"/>
    <property type="project" value="UniProtKB-UniRule"/>
</dbReference>
<dbReference type="PANTHER" id="PTHR43479">
    <property type="entry name" value="ACREF/ENVCD OPERON REPRESSOR-RELATED"/>
    <property type="match status" value="1"/>
</dbReference>
<gene>
    <name evidence="4" type="ORF">EI71_00976</name>
</gene>
<evidence type="ECO:0000313" key="4">
    <source>
        <dbReference type="EMBL" id="RIA75942.1"/>
    </source>
</evidence>
<dbReference type="PROSITE" id="PS50977">
    <property type="entry name" value="HTH_TETR_2"/>
    <property type="match status" value="1"/>
</dbReference>
<dbReference type="OrthoDB" id="392071at2"/>
<dbReference type="PANTHER" id="PTHR43479:SF7">
    <property type="entry name" value="TETR-FAMILY TRANSCRIPTIONAL REGULATOR"/>
    <property type="match status" value="1"/>
</dbReference>
<protein>
    <submittedName>
        <fullName evidence="4">TetR family transcriptional regulator</fullName>
    </submittedName>
</protein>
<dbReference type="InterPro" id="IPR009057">
    <property type="entry name" value="Homeodomain-like_sf"/>
</dbReference>
<evidence type="ECO:0000313" key="5">
    <source>
        <dbReference type="Proteomes" id="UP000266506"/>
    </source>
</evidence>
<dbReference type="InterPro" id="IPR001647">
    <property type="entry name" value="HTH_TetR"/>
</dbReference>
<accession>A0A397RRX6</accession>
<dbReference type="Gene3D" id="1.10.357.10">
    <property type="entry name" value="Tetracycline Repressor, domain 2"/>
    <property type="match status" value="1"/>
</dbReference>
<sequence>MDIRVRNTMAAVRKSLIDLMGEEKFENITISMLCKNAGISRKTFYMHYASLDDVITDIGKDMYAQMSDRFKSKGSDYGMRDVLKDINEIISNNLDTYFKMATSESHHEFHIALEIAFQKIVADVCRNSYGLTSPNLEYYSTFFASGIISVYGKWFRSHEKQPKEKLEQILYSCTFLGSDGIIRDGIKRQNQ</sequence>
<evidence type="ECO:0000256" key="2">
    <source>
        <dbReference type="PROSITE-ProRule" id="PRU00335"/>
    </source>
</evidence>
<dbReference type="EMBL" id="QXEV01000008">
    <property type="protein sequence ID" value="RIA75942.1"/>
    <property type="molecule type" value="Genomic_DNA"/>
</dbReference>
<dbReference type="Proteomes" id="UP000266506">
    <property type="component" value="Unassembled WGS sequence"/>
</dbReference>
<keyword evidence="5" id="KW-1185">Reference proteome</keyword>
<dbReference type="AlphaFoldDB" id="A0A397RRX6"/>
<feature type="DNA-binding region" description="H-T-H motif" evidence="2">
    <location>
        <begin position="29"/>
        <end position="48"/>
    </location>
</feature>
<evidence type="ECO:0000256" key="1">
    <source>
        <dbReference type="ARBA" id="ARBA00023125"/>
    </source>
</evidence>
<comment type="caution">
    <text evidence="4">The sequence shown here is derived from an EMBL/GenBank/DDBJ whole genome shotgun (WGS) entry which is preliminary data.</text>
</comment>
<reference evidence="4 5" key="1">
    <citation type="submission" date="2018-08" db="EMBL/GenBank/DDBJ databases">
        <title>Genomic Encyclopedia of Archaeal and Bacterial Type Strains, Phase II (KMG-II): from individual species to whole genera.</title>
        <authorList>
            <person name="Goeker M."/>
        </authorList>
    </citation>
    <scope>NUCLEOTIDE SEQUENCE [LARGE SCALE GENOMIC DNA]</scope>
    <source>
        <strain evidence="4 5">ATCC 27112</strain>
    </source>
</reference>
<dbReference type="InterPro" id="IPR050624">
    <property type="entry name" value="HTH-type_Tx_Regulator"/>
</dbReference>
<dbReference type="Pfam" id="PF14278">
    <property type="entry name" value="TetR_C_8"/>
    <property type="match status" value="1"/>
</dbReference>